<organism evidence="2 3">
    <name type="scientific">Agathobacter rectalis</name>
    <dbReference type="NCBI Taxonomy" id="39491"/>
    <lineage>
        <taxon>Bacteria</taxon>
        <taxon>Bacillati</taxon>
        <taxon>Bacillota</taxon>
        <taxon>Clostridia</taxon>
        <taxon>Lachnospirales</taxon>
        <taxon>Lachnospiraceae</taxon>
        <taxon>Agathobacter</taxon>
    </lineage>
</organism>
<comment type="caution">
    <text evidence="2">The sequence shown here is derived from an EMBL/GenBank/DDBJ whole genome shotgun (WGS) entry which is preliminary data.</text>
</comment>
<name>A0AAW4WYI3_9FIRM</name>
<evidence type="ECO:0000259" key="1">
    <source>
        <dbReference type="Pfam" id="PF16193"/>
    </source>
</evidence>
<dbReference type="Pfam" id="PF16193">
    <property type="entry name" value="AAA_assoc_2"/>
    <property type="match status" value="1"/>
</dbReference>
<dbReference type="GO" id="GO:0000731">
    <property type="term" value="P:DNA synthesis involved in DNA repair"/>
    <property type="evidence" value="ECO:0007669"/>
    <property type="project" value="TreeGrafter"/>
</dbReference>
<dbReference type="PANTHER" id="PTHR13779">
    <property type="entry name" value="WERNER HELICASE-INTERACTING PROTEIN 1 FAMILY MEMBER"/>
    <property type="match status" value="1"/>
</dbReference>
<dbReference type="GO" id="GO:0008047">
    <property type="term" value="F:enzyme activator activity"/>
    <property type="evidence" value="ECO:0007669"/>
    <property type="project" value="TreeGrafter"/>
</dbReference>
<dbReference type="EMBL" id="JAJFBX010000630">
    <property type="protein sequence ID" value="MCC2749160.1"/>
    <property type="molecule type" value="Genomic_DNA"/>
</dbReference>
<protein>
    <submittedName>
        <fullName evidence="2">Replication-associated recombination protein A</fullName>
    </submittedName>
</protein>
<dbReference type="AlphaFoldDB" id="A0AAW4WYI3"/>
<accession>A0AAW4WYI3</accession>
<dbReference type="Proteomes" id="UP001197847">
    <property type="component" value="Unassembled WGS sequence"/>
</dbReference>
<proteinExistence type="predicted"/>
<reference evidence="2" key="1">
    <citation type="submission" date="2021-10" db="EMBL/GenBank/DDBJ databases">
        <title>Collection of gut derived symbiotic bacterial strains cultured from healthy donors.</title>
        <authorList>
            <person name="Lin H."/>
            <person name="Littmann E."/>
            <person name="Claire K."/>
            <person name="Pamer E."/>
        </authorList>
    </citation>
    <scope>NUCLEOTIDE SEQUENCE</scope>
    <source>
        <strain evidence="2">MSK.22.92</strain>
    </source>
</reference>
<feature type="domain" description="AAA C-terminal" evidence="1">
    <location>
        <begin position="2"/>
        <end position="69"/>
    </location>
</feature>
<dbReference type="CDD" id="cd18139">
    <property type="entry name" value="HLD_clamp_RarA"/>
    <property type="match status" value="1"/>
</dbReference>
<evidence type="ECO:0000313" key="3">
    <source>
        <dbReference type="Proteomes" id="UP001197847"/>
    </source>
</evidence>
<feature type="non-terminal residue" evidence="2">
    <location>
        <position position="1"/>
    </location>
</feature>
<dbReference type="GO" id="GO:0017116">
    <property type="term" value="F:single-stranded DNA helicase activity"/>
    <property type="evidence" value="ECO:0007669"/>
    <property type="project" value="TreeGrafter"/>
</dbReference>
<dbReference type="GO" id="GO:0006261">
    <property type="term" value="P:DNA-templated DNA replication"/>
    <property type="evidence" value="ECO:0007669"/>
    <property type="project" value="TreeGrafter"/>
</dbReference>
<gene>
    <name evidence="2" type="ORF">LK487_19505</name>
</gene>
<feature type="non-terminal residue" evidence="2">
    <location>
        <position position="69"/>
    </location>
</feature>
<evidence type="ECO:0000313" key="2">
    <source>
        <dbReference type="EMBL" id="MCC2749160.1"/>
    </source>
</evidence>
<dbReference type="InterPro" id="IPR032423">
    <property type="entry name" value="AAA_assoc_2"/>
</dbReference>
<sequence length="69" mass="7501">VVLDADAKEFLADIAGGDARAALNAIELGVLSTERQADGKIHIDLETASECIQKRVVRYDKTGDQHYDT</sequence>
<dbReference type="InterPro" id="IPR051314">
    <property type="entry name" value="AAA_ATPase_RarA/MGS1/WRNIP1"/>
</dbReference>
<dbReference type="PANTHER" id="PTHR13779:SF7">
    <property type="entry name" value="ATPASE WRNIP1"/>
    <property type="match status" value="1"/>
</dbReference>
<dbReference type="Gene3D" id="1.10.8.60">
    <property type="match status" value="1"/>
</dbReference>